<dbReference type="HOGENOM" id="CLU_000427_4_0_1"/>
<dbReference type="InterPro" id="IPR032675">
    <property type="entry name" value="LRR_dom_sf"/>
</dbReference>
<dbReference type="InterPro" id="IPR042197">
    <property type="entry name" value="Apaf_helical"/>
</dbReference>
<dbReference type="GO" id="GO:0006952">
    <property type="term" value="P:defense response"/>
    <property type="evidence" value="ECO:0007669"/>
    <property type="project" value="UniProtKB-KW"/>
</dbReference>
<dbReference type="InterPro" id="IPR050905">
    <property type="entry name" value="Plant_NBS-LRR"/>
</dbReference>
<dbReference type="FunFam" id="1.10.10.10:FF:000322">
    <property type="entry name" value="Probable disease resistance protein At1g63360"/>
    <property type="match status" value="1"/>
</dbReference>
<gene>
    <name evidence="7" type="ORF">AMTR_s00092p00137320</name>
</gene>
<dbReference type="PRINTS" id="PR00364">
    <property type="entry name" value="DISEASERSIST"/>
</dbReference>
<dbReference type="Proteomes" id="UP000017836">
    <property type="component" value="Unassembled WGS sequence"/>
</dbReference>
<dbReference type="Gramene" id="ERM99247">
    <property type="protein sequence ID" value="ERM99247"/>
    <property type="gene ID" value="AMTR_s00092p00137320"/>
</dbReference>
<evidence type="ECO:0000313" key="7">
    <source>
        <dbReference type="EMBL" id="ERM99247.1"/>
    </source>
</evidence>
<keyword evidence="8" id="KW-1185">Reference proteome</keyword>
<sequence length="940" mass="105600">MDFISPILDIITKYLIDPLIPQVGYLIHLKDNVEALIDVTGKLTGRREDERSALEAAEREGKLPTGMVSDWLKAVDEIKTKADAIEEEYRQGMTCLKGLCTNCWSRYKLSKRATMLKLVVDDRLAAQFVLAKPPPPESVRVLETTPIEDQPSVQGTLQKILDAINDQHYGVIGVYGMGGVGKTTLLENVNNHFKEQPSFDTVIMVTVSATPNILNIQKKIGQYLGLDLSSCNEEDAKDKLLAALRRKKHVLILDDLWHELKLEDIGIPRPKIESGCKILVSSRNQDVCTDTGAKITIEVNKLSDAEAWRLFIKTAGEHVTSPLIKPHAEIVLRKAEGLPLAITTIAHAMANRHTVGEWEDAVRELNQSAASLRGMKEKVFDSLKFSYDRLESDTHKSLFLFCALYPEDYSIKQNELAIHCIGEGFVDRLGTLRATRNKVATLVGSLKTACMLKNGEEEGEGEVRMHDMMRELALWITSPETEDGPKFLVQAQASLKVAPEATDWEEADRISLSNNELEALPELSQASPKLTTLLLNNNNTITVIPSSGFFEYMEGLRVLDLTWTQIRSLSPSLSYLVNLRVLILRNSYYLEELPPIGGLQQLQYLDLFNCWTVQKMPEGMGDLINLRYLNLRQTSFKIPGGMFSRLLKLEELDVLGAVGIKWRVDDDDGDDDDEGDGRGIIHNVWDLTQLNHLSRLVIRLNNIIISDWIKPLARSMEILSLESCKFENVDALIALDGSQCLSQLDMFRCKGVTRVPTCISNILEVNHCEELESLVVGEEAKDDSFQCLRELRLWGLPKLEAICIGIPPPYCFVNLRRISISECNILKVVFTKGIAQRFNNLEEFKVLDCKGLEEVIEVDGPSSSSPLLLTLPRLRDLWLNNLPQLSNICSKSVLFCPLIKHLEVEECPHLDKEPLGVCNELGALVIKKKRWEGEVVERES</sequence>
<dbReference type="InterPro" id="IPR027417">
    <property type="entry name" value="P-loop_NTPase"/>
</dbReference>
<dbReference type="GO" id="GO:0043531">
    <property type="term" value="F:ADP binding"/>
    <property type="evidence" value="ECO:0007669"/>
    <property type="project" value="InterPro"/>
</dbReference>
<protein>
    <submittedName>
        <fullName evidence="7">Uncharacterized protein</fullName>
    </submittedName>
</protein>
<dbReference type="InterPro" id="IPR055414">
    <property type="entry name" value="LRR_R13L4/SHOC2-like"/>
</dbReference>
<reference evidence="8" key="1">
    <citation type="journal article" date="2013" name="Science">
        <title>The Amborella genome and the evolution of flowering plants.</title>
        <authorList>
            <consortium name="Amborella Genome Project"/>
        </authorList>
    </citation>
    <scope>NUCLEOTIDE SEQUENCE [LARGE SCALE GENOMIC DNA]</scope>
</reference>
<dbReference type="OMA" id="WITSPET"/>
<dbReference type="eggNOG" id="KOG4658">
    <property type="taxonomic scope" value="Eukaryota"/>
</dbReference>
<dbReference type="Gene3D" id="3.40.50.300">
    <property type="entry name" value="P-loop containing nucleotide triphosphate hydrolases"/>
    <property type="match status" value="1"/>
</dbReference>
<dbReference type="Pfam" id="PF00931">
    <property type="entry name" value="NB-ARC"/>
    <property type="match status" value="1"/>
</dbReference>
<dbReference type="InterPro" id="IPR002182">
    <property type="entry name" value="NB-ARC"/>
</dbReference>
<keyword evidence="4" id="KW-0067">ATP-binding</keyword>
<dbReference type="KEGG" id="atr:18427278"/>
<feature type="domain" description="Disease resistance R13L4/SHOC-2-like LRR" evidence="6">
    <location>
        <begin position="554"/>
        <end position="888"/>
    </location>
</feature>
<keyword evidence="2" id="KW-0677">Repeat</keyword>
<feature type="domain" description="NB-ARC" evidence="5">
    <location>
        <begin position="156"/>
        <end position="317"/>
    </location>
</feature>
<dbReference type="SUPFAM" id="SSF52540">
    <property type="entry name" value="P-loop containing nucleoside triphosphate hydrolases"/>
    <property type="match status" value="1"/>
</dbReference>
<organism evidence="7 8">
    <name type="scientific">Amborella trichopoda</name>
    <dbReference type="NCBI Taxonomy" id="13333"/>
    <lineage>
        <taxon>Eukaryota</taxon>
        <taxon>Viridiplantae</taxon>
        <taxon>Streptophyta</taxon>
        <taxon>Embryophyta</taxon>
        <taxon>Tracheophyta</taxon>
        <taxon>Spermatophyta</taxon>
        <taxon>Magnoliopsida</taxon>
        <taxon>Amborellales</taxon>
        <taxon>Amborellaceae</taxon>
        <taxon>Amborella</taxon>
    </lineage>
</organism>
<evidence type="ECO:0000313" key="8">
    <source>
        <dbReference type="Proteomes" id="UP000017836"/>
    </source>
</evidence>
<evidence type="ECO:0000256" key="4">
    <source>
        <dbReference type="ARBA" id="ARBA00022840"/>
    </source>
</evidence>
<dbReference type="SUPFAM" id="SSF52058">
    <property type="entry name" value="L domain-like"/>
    <property type="match status" value="1"/>
</dbReference>
<evidence type="ECO:0000256" key="2">
    <source>
        <dbReference type="ARBA" id="ARBA00022737"/>
    </source>
</evidence>
<evidence type="ECO:0000256" key="3">
    <source>
        <dbReference type="ARBA" id="ARBA00022821"/>
    </source>
</evidence>
<proteinExistence type="inferred from homology"/>
<dbReference type="Pfam" id="PF23598">
    <property type="entry name" value="LRR_14"/>
    <property type="match status" value="1"/>
</dbReference>
<evidence type="ECO:0000259" key="5">
    <source>
        <dbReference type="Pfam" id="PF00931"/>
    </source>
</evidence>
<dbReference type="OrthoDB" id="1926275at2759"/>
<evidence type="ECO:0000256" key="1">
    <source>
        <dbReference type="ARBA" id="ARBA00008894"/>
    </source>
</evidence>
<dbReference type="FunFam" id="3.40.50.300:FF:001091">
    <property type="entry name" value="Probable disease resistance protein At1g61300"/>
    <property type="match status" value="1"/>
</dbReference>
<dbReference type="AlphaFoldDB" id="W1NUI7"/>
<dbReference type="PANTHER" id="PTHR33463:SF204">
    <property type="entry name" value="NB-ARC DOMAIN-CONTAINING PROTEIN"/>
    <property type="match status" value="1"/>
</dbReference>
<dbReference type="PANTHER" id="PTHR33463">
    <property type="entry name" value="NB-ARC DOMAIN-CONTAINING PROTEIN-RELATED"/>
    <property type="match status" value="1"/>
</dbReference>
<comment type="similarity">
    <text evidence="1">Belongs to the disease resistance NB-LRR family.</text>
</comment>
<dbReference type="Gene3D" id="3.80.10.10">
    <property type="entry name" value="Ribonuclease Inhibitor"/>
    <property type="match status" value="2"/>
</dbReference>
<evidence type="ECO:0000259" key="6">
    <source>
        <dbReference type="Pfam" id="PF23598"/>
    </source>
</evidence>
<keyword evidence="4" id="KW-0547">Nucleotide-binding</keyword>
<dbReference type="Gene3D" id="1.10.8.430">
    <property type="entry name" value="Helical domain of apoptotic protease-activating factors"/>
    <property type="match status" value="1"/>
</dbReference>
<dbReference type="GO" id="GO:0005524">
    <property type="term" value="F:ATP binding"/>
    <property type="evidence" value="ECO:0007669"/>
    <property type="project" value="UniProtKB-KW"/>
</dbReference>
<accession>W1NUI7</accession>
<dbReference type="EMBL" id="KI395040">
    <property type="protein sequence ID" value="ERM99247.1"/>
    <property type="molecule type" value="Genomic_DNA"/>
</dbReference>
<keyword evidence="3" id="KW-0611">Plant defense</keyword>
<name>W1NUI7_AMBTC</name>